<evidence type="ECO:0000259" key="15">
    <source>
        <dbReference type="PROSITE" id="PS50053"/>
    </source>
</evidence>
<dbReference type="Gene3D" id="3.10.20.90">
    <property type="entry name" value="Phosphatidylinositol 3-kinase Catalytic Subunit, Chain A, domain 1"/>
    <property type="match status" value="4"/>
</dbReference>
<dbReference type="GO" id="GO:0005525">
    <property type="term" value="F:GTP binding"/>
    <property type="evidence" value="ECO:0007669"/>
    <property type="project" value="UniProtKB-KW"/>
</dbReference>
<keyword evidence="8" id="KW-0548">Nucleotidyltransferase</keyword>
<evidence type="ECO:0000256" key="8">
    <source>
        <dbReference type="ARBA" id="ARBA00022695"/>
    </source>
</evidence>
<dbReference type="InterPro" id="IPR046345">
    <property type="entry name" value="TraB_PrgY-like"/>
</dbReference>
<evidence type="ECO:0000256" key="6">
    <source>
        <dbReference type="ARBA" id="ARBA00022679"/>
    </source>
</evidence>
<dbReference type="PROSITE" id="PS50053">
    <property type="entry name" value="UBIQUITIN_2"/>
    <property type="match status" value="4"/>
</dbReference>
<dbReference type="PANTHER" id="PTHR12729:SF6">
    <property type="entry name" value="TRNA(HIS) GUANYLYLTRANSFERASE-RELATED"/>
    <property type="match status" value="1"/>
</dbReference>
<dbReference type="InterPro" id="IPR002816">
    <property type="entry name" value="TraB/PrgY/GumN_fam"/>
</dbReference>
<evidence type="ECO:0000313" key="16">
    <source>
        <dbReference type="EMBL" id="CAE6025084.1"/>
    </source>
</evidence>
<dbReference type="SMART" id="SM00213">
    <property type="entry name" value="UBQ"/>
    <property type="match status" value="3"/>
</dbReference>
<evidence type="ECO:0000256" key="12">
    <source>
        <dbReference type="ARBA" id="ARBA00023134"/>
    </source>
</evidence>
<evidence type="ECO:0000256" key="4">
    <source>
        <dbReference type="ARBA" id="ARBA00010113"/>
    </source>
</evidence>
<keyword evidence="7" id="KW-0819">tRNA processing</keyword>
<keyword evidence="10" id="KW-0547">Nucleotide-binding</keyword>
<comment type="subcellular location">
    <subcellularLocation>
        <location evidence="3">Nucleus</location>
        <location evidence="3">Nucleoplasm</location>
    </subcellularLocation>
</comment>
<dbReference type="GO" id="GO:0000287">
    <property type="term" value="F:magnesium ion binding"/>
    <property type="evidence" value="ECO:0007669"/>
    <property type="project" value="InterPro"/>
</dbReference>
<feature type="domain" description="Ubiquitin-like" evidence="15">
    <location>
        <begin position="1227"/>
        <end position="1298"/>
    </location>
</feature>
<evidence type="ECO:0000256" key="10">
    <source>
        <dbReference type="ARBA" id="ARBA00022741"/>
    </source>
</evidence>
<keyword evidence="6" id="KW-0808">Transferase</keyword>
<dbReference type="Pfam" id="PF00240">
    <property type="entry name" value="ubiquitin"/>
    <property type="match status" value="3"/>
</dbReference>
<keyword evidence="12" id="KW-0342">GTP-binding</keyword>
<keyword evidence="17" id="KW-1185">Reference proteome</keyword>
<dbReference type="InterPro" id="IPR029071">
    <property type="entry name" value="Ubiquitin-like_domsf"/>
</dbReference>
<feature type="domain" description="Ubiquitin-like" evidence="15">
    <location>
        <begin position="1312"/>
        <end position="1384"/>
    </location>
</feature>
<dbReference type="FunFam" id="3.30.70.3000:FF:000002">
    <property type="entry name" value="tRNA(His) guanylyltransferase 1"/>
    <property type="match status" value="2"/>
</dbReference>
<keyword evidence="11" id="KW-0460">Magnesium</keyword>
<dbReference type="Pfam" id="PF04446">
    <property type="entry name" value="Thg1"/>
    <property type="match status" value="2"/>
</dbReference>
<dbReference type="InterPro" id="IPR000626">
    <property type="entry name" value="Ubiquitin-like_dom"/>
</dbReference>
<dbReference type="GO" id="GO:0006400">
    <property type="term" value="P:tRNA modification"/>
    <property type="evidence" value="ECO:0007669"/>
    <property type="project" value="InterPro"/>
</dbReference>
<dbReference type="GO" id="GO:0008193">
    <property type="term" value="F:tRNA guanylyltransferase activity"/>
    <property type="evidence" value="ECO:0007669"/>
    <property type="project" value="UniProtKB-EC"/>
</dbReference>
<reference evidence="16" key="1">
    <citation type="submission" date="2021-01" db="EMBL/GenBank/DDBJ databases">
        <authorList>
            <person name="Bezrukov I."/>
        </authorList>
    </citation>
    <scope>NUCLEOTIDE SEQUENCE</scope>
</reference>
<evidence type="ECO:0000313" key="17">
    <source>
        <dbReference type="Proteomes" id="UP000682877"/>
    </source>
</evidence>
<comment type="cofactor">
    <cofactor evidence="1">
        <name>Mg(2+)</name>
        <dbReference type="ChEBI" id="CHEBI:18420"/>
    </cofactor>
</comment>
<protein>
    <recommendedName>
        <fullName evidence="5">tRNA(His) guanylyltransferase</fullName>
        <ecNumber evidence="5">2.7.7.79</ecNumber>
    </recommendedName>
</protein>
<organism evidence="16 17">
    <name type="scientific">Arabidopsis arenosa</name>
    <name type="common">Sand rock-cress</name>
    <name type="synonym">Cardaminopsis arenosa</name>
    <dbReference type="NCBI Taxonomy" id="38785"/>
    <lineage>
        <taxon>Eukaryota</taxon>
        <taxon>Viridiplantae</taxon>
        <taxon>Streptophyta</taxon>
        <taxon>Embryophyta</taxon>
        <taxon>Tracheophyta</taxon>
        <taxon>Spermatophyta</taxon>
        <taxon>Magnoliopsida</taxon>
        <taxon>eudicotyledons</taxon>
        <taxon>Gunneridae</taxon>
        <taxon>Pentapetalae</taxon>
        <taxon>rosids</taxon>
        <taxon>malvids</taxon>
        <taxon>Brassicales</taxon>
        <taxon>Brassicaceae</taxon>
        <taxon>Camelineae</taxon>
        <taxon>Arabidopsis</taxon>
    </lineage>
</organism>
<dbReference type="InterPro" id="IPR024956">
    <property type="entry name" value="tRNAHis_GuaTrfase_cat"/>
</dbReference>
<name>A0A8S2A5F5_ARAAE</name>
<dbReference type="PANTHER" id="PTHR12729">
    <property type="entry name" value="TRNA(HIS) GUANYLYLTRANSFERASE-RELATED"/>
    <property type="match status" value="1"/>
</dbReference>
<dbReference type="InterPro" id="IPR038469">
    <property type="entry name" value="tRNAHis_GuaTrfase_Thg1_sf"/>
</dbReference>
<feature type="domain" description="Ubiquitin-like" evidence="15">
    <location>
        <begin position="175"/>
        <end position="246"/>
    </location>
</feature>
<dbReference type="InterPro" id="IPR025845">
    <property type="entry name" value="Thg1_C_dom"/>
</dbReference>
<evidence type="ECO:0000256" key="5">
    <source>
        <dbReference type="ARBA" id="ARBA00012511"/>
    </source>
</evidence>
<evidence type="ECO:0000256" key="3">
    <source>
        <dbReference type="ARBA" id="ARBA00004642"/>
    </source>
</evidence>
<comment type="catalytic activity">
    <reaction evidence="14">
        <text>a 5'-end ribonucleotide-tRNA(His) + GTP + ATP + H2O = a 5'-end phospho-guanosine-ribonucleotide-tRNA(His) + AMP + 2 diphosphate + H(+)</text>
        <dbReference type="Rhea" id="RHEA:54564"/>
        <dbReference type="Rhea" id="RHEA-COMP:14193"/>
        <dbReference type="Rhea" id="RHEA-COMP:14917"/>
        <dbReference type="ChEBI" id="CHEBI:15377"/>
        <dbReference type="ChEBI" id="CHEBI:15378"/>
        <dbReference type="ChEBI" id="CHEBI:30616"/>
        <dbReference type="ChEBI" id="CHEBI:33019"/>
        <dbReference type="ChEBI" id="CHEBI:37565"/>
        <dbReference type="ChEBI" id="CHEBI:138282"/>
        <dbReference type="ChEBI" id="CHEBI:141847"/>
        <dbReference type="ChEBI" id="CHEBI:456215"/>
        <dbReference type="EC" id="2.7.7.79"/>
    </reaction>
</comment>
<gene>
    <name evidence="16" type="ORF">AARE701A_LOCUS10308</name>
</gene>
<evidence type="ECO:0000256" key="14">
    <source>
        <dbReference type="ARBA" id="ARBA00047281"/>
    </source>
</evidence>
<dbReference type="SUPFAM" id="SSF54236">
    <property type="entry name" value="Ubiquitin-like"/>
    <property type="match status" value="5"/>
</dbReference>
<dbReference type="GO" id="GO:0005654">
    <property type="term" value="C:nucleoplasm"/>
    <property type="evidence" value="ECO:0007669"/>
    <property type="project" value="UniProtKB-SubCell"/>
</dbReference>
<keyword evidence="13" id="KW-0539">Nucleus</keyword>
<dbReference type="CDD" id="cd14726">
    <property type="entry name" value="TraB_PrgY-like"/>
    <property type="match status" value="1"/>
</dbReference>
<feature type="domain" description="Ubiquitin-like" evidence="15">
    <location>
        <begin position="260"/>
        <end position="332"/>
    </location>
</feature>
<dbReference type="Proteomes" id="UP000682877">
    <property type="component" value="Chromosome 4"/>
</dbReference>
<dbReference type="Pfam" id="PF14413">
    <property type="entry name" value="Thg1C"/>
    <property type="match status" value="2"/>
</dbReference>
<dbReference type="Pfam" id="PF01963">
    <property type="entry name" value="TraB_PrgY_gumN"/>
    <property type="match status" value="2"/>
</dbReference>
<dbReference type="Gene3D" id="3.30.70.3000">
    <property type="match status" value="2"/>
</dbReference>
<comment type="similarity">
    <text evidence="4">Belongs to the tRNA(His) guanylyltransferase family.</text>
</comment>
<keyword evidence="9" id="KW-0479">Metal-binding</keyword>
<evidence type="ECO:0000256" key="9">
    <source>
        <dbReference type="ARBA" id="ARBA00022723"/>
    </source>
</evidence>
<dbReference type="CDD" id="cd17039">
    <property type="entry name" value="Ubl_ubiquitin_like"/>
    <property type="match status" value="3"/>
</dbReference>
<evidence type="ECO:0000256" key="11">
    <source>
        <dbReference type="ARBA" id="ARBA00022842"/>
    </source>
</evidence>
<dbReference type="InterPro" id="IPR007537">
    <property type="entry name" value="tRNAHis_GuaTrfase_Thg1"/>
</dbReference>
<dbReference type="EMBL" id="LR999454">
    <property type="protein sequence ID" value="CAE6025084.1"/>
    <property type="molecule type" value="Genomic_DNA"/>
</dbReference>
<evidence type="ECO:0000256" key="13">
    <source>
        <dbReference type="ARBA" id="ARBA00023242"/>
    </source>
</evidence>
<proteinExistence type="inferred from homology"/>
<evidence type="ECO:0000256" key="2">
    <source>
        <dbReference type="ARBA" id="ARBA00002939"/>
    </source>
</evidence>
<evidence type="ECO:0000256" key="7">
    <source>
        <dbReference type="ARBA" id="ARBA00022694"/>
    </source>
</evidence>
<comment type="function">
    <text evidence="2">Adds a GMP to the 5'-end of tRNA(His) after transcription and RNase P cleavage.</text>
</comment>
<dbReference type="EC" id="2.7.7.79" evidence="5"/>
<accession>A0A8S2A5F5</accession>
<evidence type="ECO:0000256" key="1">
    <source>
        <dbReference type="ARBA" id="ARBA00001946"/>
    </source>
</evidence>
<sequence length="1394" mass="159901">MDDDYDEIDEFLEILERETPSLLEDAETTRPLNINARLEPLPSQAQDLDQSRLFGYNEPNVSLCETRNRTTQFQRGHSQSQELHTPSVDQAESVYSLLASIDMDHVLQTLFTQPPLNIDFNEPSGGSSVAADSSQQQFSANLPMWHQNQLNIGSFDPVTPLFTAPSFIDPAVRKIHVTVKFPSKQFTLEVDRTETVSSLKDKIHIVENTPIKRMQLYYSGIELADDYRNLNEYGISEFSEIVVFLKPINRAKDVAPVRKLCFLVQTSSSLFNGARIPVEIKDTCTISEMREGLQANKTLPRDEYIFIHKQRVMRENYSLRWHGVENGDTLFVFKGSISREESKKKRRKPIVLEIMANSKYEYVKSFEVEDEVMFPNLIIIRIDGRDFSRFSQVHKFEKPNDETALNLMNSCASSVLEEYPDIVFAYGYSDEYSFVFKKTSRFYQRRASKILSLVASFFAAVYVTKWKEFFPHRNLEYPPSFASKVVSCASVEVLQAYLAWRQHDCHISNQYDTCFWMLVKSGKTLSETQEILKVEETVKHDENGNPVKRLRRRETLVHSENIAGRSFWNEHSSLHKDLGHFAKDIGKIEPDYVKSFQFESRLLPLTWVVVRIDGCHFHRFSEVHEFEKPNDEQALKLMNSCAVAVLEEFQDIAFAYGVSDEYSFVLKNKSELYKRQSSKIISAIVSFFTSTYVMRWGDFFPHKKLKYPPSFDGRAVCYPTSDILLDYLAWRQVDCHINNQYNTCFWLLVKSGKSKTQAQDYLKGTQTREKNELLSQQFGIEYNSLPLIFRMGSSVFRLKNLRVYRFRHSLLDPCREMELEPEVQYGEEFVHIDDPKPSRDFLLNESIVNVEKEELLREEVDSDAGSVITGDDSICESGDDGICGVADYVECAVETMTEKLELPEEFAKSVMVLTCESTVEGGSCDVYLVGTAHVSQESCREVEAVIRSLKPQAVFLELCTSRLSILTPQTVKAAKKLEVFPGAEFRVAFEEANKYGGAVFPGDRPVQITLQRTWGKMPLWHKIKLVYSIVSQAVFLPKPKELEKMLKDMSDADMLTLVIQEMSKEFPSLMETLVHERDKYMAYYLLRLASEHSSVVAVVGRGHLQGIKKNWNQPINIKELLELPTNESIFTVKKILKYLVVVVAGTAIVSGMYLANEQESVLEIKKRLGQFLQIPASSLTLFVSCWELIDGLDIEDYPIISHGTRIDLTVTPLFTAPSFINPAVRKIHVTVKFPSKQFTVEVDRTETVSSLKDKIHIVENTPIKRMQLYYSGIELADDYRNLNEYGISEFSEIVVFLKSINRAKEVAPVRKLCFLVQTSSSLFNGARIPVEITDTCTISEMREGLQANKTLPRDEYIFVHKQRIMRENCSLRWHGVENGDTLFVFKGSISREGY</sequence>